<protein>
    <submittedName>
        <fullName evidence="1">Uncharacterized protein</fullName>
    </submittedName>
</protein>
<keyword evidence="2" id="KW-1185">Reference proteome</keyword>
<name>A0AAF1KSK0_9HYPH</name>
<geneLocation type="plasmid" evidence="1 2">
    <name>pRt1078</name>
</geneLocation>
<organism evidence="1 2">
    <name type="scientific">Rhizobium tumorigenes</name>
    <dbReference type="NCBI Taxonomy" id="2041385"/>
    <lineage>
        <taxon>Bacteria</taxon>
        <taxon>Pseudomonadati</taxon>
        <taxon>Pseudomonadota</taxon>
        <taxon>Alphaproteobacteria</taxon>
        <taxon>Hyphomicrobiales</taxon>
        <taxon>Rhizobiaceae</taxon>
        <taxon>Rhizobium/Agrobacterium group</taxon>
        <taxon>Rhizobium</taxon>
    </lineage>
</organism>
<evidence type="ECO:0000313" key="1">
    <source>
        <dbReference type="EMBL" id="WFR98097.1"/>
    </source>
</evidence>
<dbReference type="Proteomes" id="UP000249499">
    <property type="component" value="Plasmid pRt1078"/>
</dbReference>
<reference evidence="2" key="2">
    <citation type="journal article" date="2023" name="MicrobiologyOpen">
        <title>Genomics of the tumorigenes clade of the family Rhizobiaceae and description of Rhizobium rhododendri sp. nov.</title>
        <authorList>
            <person name="Kuzmanovic N."/>
            <person name="diCenzo G.C."/>
            <person name="Bunk B."/>
            <person name="Sproeer C."/>
            <person name="Fruehling A."/>
            <person name="Neumann-Schaal M."/>
            <person name="Overmann J."/>
            <person name="Smalla K."/>
        </authorList>
    </citation>
    <scope>NUCLEOTIDE SEQUENCE [LARGE SCALE GENOMIC DNA]</scope>
    <source>
        <strain evidence="2">1078</strain>
        <plasmid evidence="2">pRt1078</plasmid>
    </source>
</reference>
<accession>A0AAF1KSK0</accession>
<dbReference type="EMBL" id="CP117256">
    <property type="protein sequence ID" value="WFR98097.1"/>
    <property type="molecule type" value="Genomic_DNA"/>
</dbReference>
<gene>
    <name evidence="1" type="ORF">PR017_19710</name>
</gene>
<reference evidence="1 2" key="1">
    <citation type="journal article" date="2018" name="Sci. Rep.">
        <title>Rhizobium tumorigenes sp. nov., a novel plant tumorigenic bacterium isolated from cane gall tumors on thornless blackberry.</title>
        <authorList>
            <person name="Kuzmanovi N."/>
            <person name="Smalla K."/>
            <person name="Gronow S."/>
            <person name="PuBawska J."/>
        </authorList>
    </citation>
    <scope>NUCLEOTIDE SEQUENCE [LARGE SCALE GENOMIC DNA]</scope>
    <source>
        <strain evidence="1 2">1078</strain>
    </source>
</reference>
<dbReference type="KEGG" id="rtu:PR017_19710"/>
<dbReference type="RefSeq" id="WP_154677464.1">
    <property type="nucleotide sequence ID" value="NZ_CP117256.1"/>
</dbReference>
<keyword evidence="1" id="KW-0614">Plasmid</keyword>
<evidence type="ECO:0000313" key="2">
    <source>
        <dbReference type="Proteomes" id="UP000249499"/>
    </source>
</evidence>
<proteinExistence type="predicted"/>
<sequence length="58" mass="6905">MLDLLKKIYEKNEEFGFFQTVSQGQPPEMILMIDWVSRKPLSPQMRDFYSFALTWSEG</sequence>
<dbReference type="AlphaFoldDB" id="A0AAF1KSK0"/>